<dbReference type="STRING" id="82801.SAMN04488506_1626"/>
<organism evidence="3 4">
    <name type="scientific">Desemzia incerta</name>
    <dbReference type="NCBI Taxonomy" id="82801"/>
    <lineage>
        <taxon>Bacteria</taxon>
        <taxon>Bacillati</taxon>
        <taxon>Bacillota</taxon>
        <taxon>Bacilli</taxon>
        <taxon>Lactobacillales</taxon>
        <taxon>Carnobacteriaceae</taxon>
        <taxon>Desemzia</taxon>
    </lineage>
</organism>
<dbReference type="InterPro" id="IPR032466">
    <property type="entry name" value="Metal_Hydrolase"/>
</dbReference>
<evidence type="ECO:0000313" key="3">
    <source>
        <dbReference type="EMBL" id="SFQ35422.1"/>
    </source>
</evidence>
<dbReference type="InterPro" id="IPR011059">
    <property type="entry name" value="Metal-dep_hydrolase_composite"/>
</dbReference>
<dbReference type="Gene3D" id="3.20.20.140">
    <property type="entry name" value="Metal-dependent hydrolases"/>
    <property type="match status" value="1"/>
</dbReference>
<dbReference type="PANTHER" id="PTHR43794:SF11">
    <property type="entry name" value="AMIDOHYDROLASE-RELATED DOMAIN-CONTAINING PROTEIN"/>
    <property type="match status" value="1"/>
</dbReference>
<dbReference type="Gene3D" id="2.30.40.10">
    <property type="entry name" value="Urease, subunit C, domain 1"/>
    <property type="match status" value="1"/>
</dbReference>
<proteinExistence type="predicted"/>
<sequence length="439" mass="48281">MKTLIKNSHVLTMDAKRTEYPDGYVIIEDTRILEIGPYDQLLQSESSFDEVIDAHQTIAIPGMVNTHTHIGMIPFRSLGDDYPDRLRRFLFPLETACMTKELAYYSGKYAIAEMQLAGITTFADMYYFEDALAQATDEMKSRAILGETIVDFPSCDASTAHGGIEYAEKFIPKWLDHELITPAVAPHAPNTNDPEALKAAAALAEKYGVPMTMHVAEMDYEMKHFKELHNATPIEFLQSIGVLSPRFIAAHCIHLSAQDLQILKQEGVGVAHCIGANTKSAKGVARVKDMQEMSIPVGLGTDGPSSGNTLDLFTQMKLVANFHKTTLQDRTAFPASDIVAMATIEGAKVLNMSHEIGSLEIGKKADIVLVETKSVNMFPIFDPYAALVYAANASNVQDVFISGAAVIRDKELVHHDLTVLRSNLSSEMIPFSKKARELA</sequence>
<reference evidence="3 4" key="1">
    <citation type="submission" date="2016-10" db="EMBL/GenBank/DDBJ databases">
        <authorList>
            <person name="de Groot N.N."/>
        </authorList>
    </citation>
    <scope>NUCLEOTIDE SEQUENCE [LARGE SCALE GENOMIC DNA]</scope>
    <source>
        <strain evidence="3 4">DSM 20581</strain>
    </source>
</reference>
<accession>A0A1I5XTY8</accession>
<name>A0A1I5XTY8_9LACT</name>
<dbReference type="CDD" id="cd01298">
    <property type="entry name" value="ATZ_TRZ_like"/>
    <property type="match status" value="1"/>
</dbReference>
<dbReference type="SUPFAM" id="SSF51556">
    <property type="entry name" value="Metallo-dependent hydrolases"/>
    <property type="match status" value="1"/>
</dbReference>
<dbReference type="RefSeq" id="WP_092480652.1">
    <property type="nucleotide sequence ID" value="NZ_FOXW01000005.1"/>
</dbReference>
<feature type="domain" description="Amidohydrolase-related" evidence="2">
    <location>
        <begin position="58"/>
        <end position="405"/>
    </location>
</feature>
<keyword evidence="1" id="KW-0378">Hydrolase</keyword>
<evidence type="ECO:0000259" key="2">
    <source>
        <dbReference type="Pfam" id="PF01979"/>
    </source>
</evidence>
<dbReference type="Proteomes" id="UP000199136">
    <property type="component" value="Unassembled WGS sequence"/>
</dbReference>
<evidence type="ECO:0000256" key="1">
    <source>
        <dbReference type="ARBA" id="ARBA00022801"/>
    </source>
</evidence>
<dbReference type="AlphaFoldDB" id="A0A1I5XTY8"/>
<protein>
    <submittedName>
        <fullName evidence="3">Cytosine/adenosine deaminase</fullName>
    </submittedName>
</protein>
<keyword evidence="4" id="KW-1185">Reference proteome</keyword>
<dbReference type="OrthoDB" id="9797498at2"/>
<evidence type="ECO:0000313" key="4">
    <source>
        <dbReference type="Proteomes" id="UP000199136"/>
    </source>
</evidence>
<dbReference type="PANTHER" id="PTHR43794">
    <property type="entry name" value="AMINOHYDROLASE SSNA-RELATED"/>
    <property type="match status" value="1"/>
</dbReference>
<dbReference type="Pfam" id="PF01979">
    <property type="entry name" value="Amidohydro_1"/>
    <property type="match status" value="1"/>
</dbReference>
<dbReference type="GO" id="GO:0016810">
    <property type="term" value="F:hydrolase activity, acting on carbon-nitrogen (but not peptide) bonds"/>
    <property type="evidence" value="ECO:0007669"/>
    <property type="project" value="InterPro"/>
</dbReference>
<dbReference type="InterPro" id="IPR006680">
    <property type="entry name" value="Amidohydro-rel"/>
</dbReference>
<dbReference type="SUPFAM" id="SSF51338">
    <property type="entry name" value="Composite domain of metallo-dependent hydrolases"/>
    <property type="match status" value="1"/>
</dbReference>
<gene>
    <name evidence="3" type="ORF">SAMN04488506_1626</name>
</gene>
<dbReference type="InterPro" id="IPR050287">
    <property type="entry name" value="MTA/SAH_deaminase"/>
</dbReference>
<dbReference type="EMBL" id="FOXW01000005">
    <property type="protein sequence ID" value="SFQ35422.1"/>
    <property type="molecule type" value="Genomic_DNA"/>
</dbReference>